<proteinExistence type="predicted"/>
<dbReference type="AlphaFoldDB" id="A0AAR2LEI7"/>
<accession>A0AAR2LEI7</accession>
<dbReference type="PANTHER" id="PTHR31025:SF19">
    <property type="entry name" value="SI:CH73-42K18.1-RELATED"/>
    <property type="match status" value="1"/>
</dbReference>
<dbReference type="GeneTree" id="ENSGT00950000182912"/>
<evidence type="ECO:0000313" key="2">
    <source>
        <dbReference type="Proteomes" id="UP001501920"/>
    </source>
</evidence>
<evidence type="ECO:0000313" key="1">
    <source>
        <dbReference type="Ensembl" id="ENSPNAP00000074935.1"/>
    </source>
</evidence>
<reference evidence="1" key="3">
    <citation type="submission" date="2025-09" db="UniProtKB">
        <authorList>
            <consortium name="Ensembl"/>
        </authorList>
    </citation>
    <scope>IDENTIFICATION</scope>
</reference>
<dbReference type="PANTHER" id="PTHR31025">
    <property type="entry name" value="SI:CH211-196P9.1-RELATED"/>
    <property type="match status" value="1"/>
</dbReference>
<protein>
    <recommendedName>
        <fullName evidence="3">PB1 domain-containing protein</fullName>
    </recommendedName>
</protein>
<dbReference type="Ensembl" id="ENSPNAT00000082534.1">
    <property type="protein sequence ID" value="ENSPNAP00000074935.1"/>
    <property type="gene ID" value="ENSPNAG00000033392.1"/>
</dbReference>
<evidence type="ECO:0008006" key="3">
    <source>
        <dbReference type="Google" id="ProtNLM"/>
    </source>
</evidence>
<sequence>MASSTTMRVILTEDDVRKLKLTSRPSSVADLIMYIKDSLGLEYDFTLQFQDPEFDNELCNLTDLSELLEKPTVKIIPVLHLVSLPSSLSENLNDTVSTADTELLSTSSTEARKPWPDDFLITKFSVDVEYRFRQGNLNYLKEGTYLKVSIELKHDILHRLAETIYSFKAYPTTHDLNAVARALIAAHPCLQEPTSPSGCCGWKNSLKDKMGNYRSKMRALGHEDVKVNAEKRGRNNPNGEPAHKNIKKPKKGEVNYLPNIPDGHNNTSLEDARKQFVDKMKKKNPDGTLINQKMDVTLSLRRKEVVQDKPPVIQMLQRWPALFVENQVYQEFNRVVGKNLKQEFYDSLDRHCPALVDVMKSKRGLKGQLLDALLHKAQVCELNSVNSAMCLLFGLTYALYLNYPKCMVNTFQFVQQVFLGLGRKELKTLLSYWGTLTLTWAMTVRPGGV</sequence>
<keyword evidence="2" id="KW-1185">Reference proteome</keyword>
<reference evidence="1" key="2">
    <citation type="submission" date="2025-08" db="UniProtKB">
        <authorList>
            <consortium name="Ensembl"/>
        </authorList>
    </citation>
    <scope>IDENTIFICATION</scope>
</reference>
<reference evidence="1 2" key="1">
    <citation type="submission" date="2020-10" db="EMBL/GenBank/DDBJ databases">
        <title>Pygocentrus nattereri (red-bellied piranha) genome, fPygNat1, primary haplotype.</title>
        <authorList>
            <person name="Myers G."/>
            <person name="Meyer A."/>
            <person name="Karagic N."/>
            <person name="Pippel M."/>
            <person name="Winkler S."/>
            <person name="Tracey A."/>
            <person name="Wood J."/>
            <person name="Formenti G."/>
            <person name="Howe K."/>
            <person name="Fedrigo O."/>
            <person name="Jarvis E.D."/>
        </authorList>
    </citation>
    <scope>NUCLEOTIDE SEQUENCE [LARGE SCALE GENOMIC DNA]</scope>
</reference>
<name>A0AAR2LEI7_PYGNA</name>
<organism evidence="1 2">
    <name type="scientific">Pygocentrus nattereri</name>
    <name type="common">Red-bellied piranha</name>
    <dbReference type="NCBI Taxonomy" id="42514"/>
    <lineage>
        <taxon>Eukaryota</taxon>
        <taxon>Metazoa</taxon>
        <taxon>Chordata</taxon>
        <taxon>Craniata</taxon>
        <taxon>Vertebrata</taxon>
        <taxon>Euteleostomi</taxon>
        <taxon>Actinopterygii</taxon>
        <taxon>Neopterygii</taxon>
        <taxon>Teleostei</taxon>
        <taxon>Ostariophysi</taxon>
        <taxon>Characiformes</taxon>
        <taxon>Characoidei</taxon>
        <taxon>Pygocentrus</taxon>
    </lineage>
</organism>
<dbReference type="Proteomes" id="UP001501920">
    <property type="component" value="Chromosome 2"/>
</dbReference>